<name>A0AAP9YHZ0_9GAMM</name>
<feature type="region of interest" description="Disordered" evidence="4">
    <location>
        <begin position="458"/>
        <end position="484"/>
    </location>
</feature>
<dbReference type="Proteomes" id="UP000596192">
    <property type="component" value="Plasmid unnamed1"/>
</dbReference>
<dbReference type="GO" id="GO:0016020">
    <property type="term" value="C:membrane"/>
    <property type="evidence" value="ECO:0007669"/>
    <property type="project" value="InterPro"/>
</dbReference>
<dbReference type="InterPro" id="IPR013783">
    <property type="entry name" value="Ig-like_fold"/>
</dbReference>
<keyword evidence="2" id="KW-0964">Secreted</keyword>
<feature type="compositionally biased region" description="Low complexity" evidence="4">
    <location>
        <begin position="528"/>
        <end position="539"/>
    </location>
</feature>
<dbReference type="InterPro" id="IPR006644">
    <property type="entry name" value="Cadg"/>
</dbReference>
<feature type="region of interest" description="Disordered" evidence="4">
    <location>
        <begin position="3505"/>
        <end position="3536"/>
    </location>
</feature>
<accession>A0AAP9YHZ0</accession>
<dbReference type="SUPFAM" id="SSF49313">
    <property type="entry name" value="Cadherin-like"/>
    <property type="match status" value="1"/>
</dbReference>
<evidence type="ECO:0000256" key="2">
    <source>
        <dbReference type="ARBA" id="ARBA00022525"/>
    </source>
</evidence>
<dbReference type="Gene3D" id="2.150.10.10">
    <property type="entry name" value="Serralysin-like metalloprotease, C-terminal"/>
    <property type="match status" value="20"/>
</dbReference>
<dbReference type="Pfam" id="PF17803">
    <property type="entry name" value="Cadherin_4"/>
    <property type="match status" value="2"/>
</dbReference>
<evidence type="ECO:0000256" key="3">
    <source>
        <dbReference type="ARBA" id="ARBA00022837"/>
    </source>
</evidence>
<feature type="region of interest" description="Disordered" evidence="4">
    <location>
        <begin position="2826"/>
        <end position="2853"/>
    </location>
</feature>
<evidence type="ECO:0000256" key="1">
    <source>
        <dbReference type="ARBA" id="ARBA00004613"/>
    </source>
</evidence>
<organism evidence="6 7">
    <name type="scientific">Azotobacter chroococcum</name>
    <dbReference type="NCBI Taxonomy" id="353"/>
    <lineage>
        <taxon>Bacteria</taxon>
        <taxon>Pseudomonadati</taxon>
        <taxon>Pseudomonadota</taxon>
        <taxon>Gammaproteobacteria</taxon>
        <taxon>Pseudomonadales</taxon>
        <taxon>Pseudomonadaceae</taxon>
        <taxon>Azotobacter</taxon>
    </lineage>
</organism>
<evidence type="ECO:0000256" key="4">
    <source>
        <dbReference type="SAM" id="MobiDB-lite"/>
    </source>
</evidence>
<dbReference type="EMBL" id="CP066311">
    <property type="protein sequence ID" value="QQE91071.1"/>
    <property type="molecule type" value="Genomic_DNA"/>
</dbReference>
<dbReference type="Gene3D" id="2.60.40.10">
    <property type="entry name" value="Immunoglobulins"/>
    <property type="match status" value="2"/>
</dbReference>
<protein>
    <submittedName>
        <fullName evidence="6">VCBS domain-containing protein</fullName>
    </submittedName>
</protein>
<feature type="region of interest" description="Disordered" evidence="4">
    <location>
        <begin position="2509"/>
        <end position="2537"/>
    </location>
</feature>
<keyword evidence="6" id="KW-0614">Plasmid</keyword>
<comment type="subcellular location">
    <subcellularLocation>
        <location evidence="1">Secreted</location>
    </subcellularLocation>
</comment>
<dbReference type="InterPro" id="IPR050557">
    <property type="entry name" value="RTX_toxin/Mannuronan_C5-epim"/>
</dbReference>
<dbReference type="Pfam" id="PF06594">
    <property type="entry name" value="HCBP_related"/>
    <property type="match status" value="2"/>
</dbReference>
<evidence type="ECO:0000313" key="6">
    <source>
        <dbReference type="EMBL" id="QQE91071.1"/>
    </source>
</evidence>
<dbReference type="Pfam" id="PF00353">
    <property type="entry name" value="HemolysinCabind"/>
    <property type="match status" value="26"/>
</dbReference>
<reference evidence="6 7" key="1">
    <citation type="submission" date="2020-12" db="EMBL/GenBank/DDBJ databases">
        <title>Genomic Analysis and Response surface optimization of nitrogen-fixing conditions for A. chroococcum strain HR1, Isolation from rhizosphere soil.</title>
        <authorList>
            <person name="Li J."/>
            <person name="Yang H."/>
            <person name="Liu H."/>
            <person name="Wang C."/>
            <person name="Tian Y."/>
            <person name="Lu X.Y."/>
        </authorList>
    </citation>
    <scope>NUCLEOTIDE SEQUENCE [LARGE SCALE GENOMIC DNA]</scope>
    <source>
        <strain evidence="6 7">HR1</strain>
        <plasmid evidence="6 7">unnamed1</plasmid>
    </source>
</reference>
<dbReference type="Pfam" id="PF05345">
    <property type="entry name" value="He_PIG"/>
    <property type="match status" value="1"/>
</dbReference>
<dbReference type="InterPro" id="IPR040853">
    <property type="entry name" value="RapA2_cadherin-like"/>
</dbReference>
<feature type="compositionally biased region" description="Polar residues" evidence="4">
    <location>
        <begin position="3516"/>
        <end position="3536"/>
    </location>
</feature>
<dbReference type="PRINTS" id="PR00313">
    <property type="entry name" value="CABNDNGRPT"/>
</dbReference>
<dbReference type="InterPro" id="IPR001343">
    <property type="entry name" value="Hemolysn_Ca-bd"/>
</dbReference>
<gene>
    <name evidence="6" type="ORF">GKQ51_22935</name>
</gene>
<dbReference type="InterPro" id="IPR018511">
    <property type="entry name" value="Hemolysin-typ_Ca-bd_CS"/>
</dbReference>
<dbReference type="PANTHER" id="PTHR38340">
    <property type="entry name" value="S-LAYER PROTEIN"/>
    <property type="match status" value="1"/>
</dbReference>
<dbReference type="GO" id="GO:0005576">
    <property type="term" value="C:extracellular region"/>
    <property type="evidence" value="ECO:0007669"/>
    <property type="project" value="UniProtKB-SubCell"/>
</dbReference>
<dbReference type="SMART" id="SM00736">
    <property type="entry name" value="CADG"/>
    <property type="match status" value="1"/>
</dbReference>
<evidence type="ECO:0000259" key="5">
    <source>
        <dbReference type="SMART" id="SM00736"/>
    </source>
</evidence>
<keyword evidence="3" id="KW-0106">Calcium</keyword>
<dbReference type="PANTHER" id="PTHR38340:SF1">
    <property type="entry name" value="S-LAYER PROTEIN"/>
    <property type="match status" value="1"/>
</dbReference>
<dbReference type="InterPro" id="IPR015919">
    <property type="entry name" value="Cadherin-like_sf"/>
</dbReference>
<feature type="region of interest" description="Disordered" evidence="4">
    <location>
        <begin position="515"/>
        <end position="541"/>
    </location>
</feature>
<sequence length="3580" mass="363470">MTGLGSDQGRNLTQQQIDKIRTDMANQTLEKYKKIADDNGGILGRDLTYQETKDIHDNVFRENGLSLDNWTLNTPMELIREKYGDQAVENLWQQIRDTGGDGPDASMINSVLFVFMWGASNSQNSDVQQKADAWMDQFLDLSKLWDIFKGFVSTNVNAAFISALNFILRSDPLTLDLDSDGIETVSANSGITFDFDGDGLKTGTGWVKGDDGFFVRDLDGNGLIDNGSELFGVDTVKQDGSKAQDGFDALRDLDSNADGVFDARDEQFSNVRVWQDLNQDGVSQANELKSLLESNIASINLTAQDTRQTSNDNLISAVGSFTRLDGTSGEVNANQSLAANLDLASNPFYREYTDHIEVSAEVAALPDMKGSGAVRDLQEAAILDAGLRNVLAQYSQATTRDQQLALVDKLMAEWASSSDFRTFDERVSDLNTEIGLLDVEFEFAYSWDKPNNGILLSSGSSGSGSGSSGSIGIPLGESEDSGPTAAQLEKKALLEKIKILEVFNAQNFFNFAKQESQNDNGDRDVSFRLSAGSTSRSTSGGTGSLAFGTYKIYVTEEDLAINSGQAGFLNSSYEALRQSIYDSLLLQTRLKPYMEAVSLTFDEHGIGFDFSQVDSLFQARYTSAPAEAIRDLLDLQRVYGVDLAAFGWEGLGQFNLWLNDAQGGPHEAAVLAALVDFGYSGVRLQGEEGNGNDVVISDSNGGVLQGQTGDDLVLGGAGNDTLSGGTGRDTLYGGKGSDVYRFNLRDGHDVIIESLGEADSNVIEFGPGIRAGDISISLDGNNLLLSHINGRDSLTVANWLAGSSDAPKRIDTVRFADGRSFDLAAMQFGSAGDDSLVGTDGNDMLMGGAGNDSLEGGAGDDWLDGGTDADSMAGGKGNDTYAVDNALDVVVEELDGGVDTVESKVSYALGDNLENLSLLGAANIDGTGNALDNQMVGNDGDNRLLGLEGKDVLIGNYGNDLLDGGAGDDTMLGGVGNDTYLVDSLGDSVSELANEGRDTVQSFIDYTLGAHLENLVLTGEAHLSGTGNELANAITGNTSDNLLSGEAGDDSLAGGAGNDTLLGGASNDLLDGGSGADQLVGGVGNDTYVVDDLADVVLESPGEGVDSVQSSIAYSLTAEVENLTLTGAASIDGTGNELGNAITGNDGANTLHGLAGNDVLDGGKGADTLIGGVGNDTYGVDNAGDLVVENEREGNDTVRSSISYQLGAHLENLELTGSDAIDGTGNELDNALIGNGGSNVLDGGLGADSMAGGKGHDTYVLDNLGDSILEHGGEGTDTVVSPFDYVLGANLENLTLTGTAITGTGNELDNVLLGNELDNVLTGLGGDDTYVVQSAGDRIVEQADGGIDTVQSSVAWTLGENLENLTLTGAAAIDGTGNALDNVLQGNSGANVLLGLEGDDVLDGGTGADVLIGGTGSDVYVVDDAADEVVELAGEGVDTVKASIDYQLIDSLENLELTGTGHLTGTGNQSDNVLTGNNGNNTLYGLAGNDTLDGGKGADTLVGGAGDDSYVVDSAADVLVEQAGEGLDSVRSSVSYTLSANVEHLTLTGTSAIDGTGNELDNLLVGNAGNNRLDGGAGADVMQGGAGNDSYVVDHAGDTVLELAGEGVDTVTASIDYTLTEHVENLKLVGDGNLAGTGNALGNVITGNGGDNILLGLEGVDRLYGGAGNDLLDGGSDRDLMVGGAGDDHYVVDNAGDMVSELSGEGTDTVQASISYTLGSHLENLILTGAESLDGTGNALDNQLTGNVGNNLLDGAAGADTMAGGVGDDTYVVDNAADAVVESAGEGSDTVRASLDYRLADQVENLVLTGSSDLSATGNTLDNRLAGNSGNNLLDGGVGADIMVGGEGDDTYVVDDAGDLVVEQGEVAVAGFSLMRMASVAAAAAPAGGIDTVRAGIDYTLTDNVENLILTGSADLNGTGNSLDNTITGNSGIDTLAGRGGNDTYIVDSSADAVIENADEGIDLVQSSADYVLSGHVENLTLTGSEHLHGTGNELDNIITGNSGDNVLDGSAGADTLLGGAGDDTYIVDNAADTLVEQANEGVDLAYSSVSYTLAANVENLILTGTGDTSGTGNELGNVVLGNAGHNRLFGMAGNDTLIDGAGNDLLDGGSGADSMAGGVGDDTYVVDNAGDVVSENAGEGIDLVQASVSYTLTENVENLTLTGSSSISGTGNALDNLITGNGGSNVLRGMEGNDSLVGNAGNDTLDGGSGTDSLAGGVGNDTYVVDDAGDQVIESAGQGTDLVQASIDYRLTANVENLTLTGSADLTGTGNELANVITGNGGANRLDGGAGNDSLYGNAGDDQLLGGEGNDLLDGGSGADRMLGGAGNDTYGVDDAGDQVIESAGEGTDLVQSSITYQLTDHVENLTLTGSANIDGVGNELANQITGNSGANLLDGGLGNDSLYGGAGTDTLVGDEGDDLLDGGSGADNLAGGVGDDTYVVDNAGDVVSENAGEGIDLVQASVSYTLTENVENLTLTGSSSISGTGNALDNLITGNGGSNVLRSMEGDDTLVGNAGNDTLDGGSGADSLSGGSGNDTYVVDDAGDQVIESVGQGTDLVQASIDYSLTANVENLTLTGSADLTGTGNELANVITGNGGANRLDGGAGNDSLYGNAGDDQLLGGEGNDLLDGGSGADRMLGGAGNDTYGVDDAGDQVIESAGEGTDLVQSSITYQLTDHVENLTLTGSANIDGVGNELANQITGNSGANLLDGGLGNDSLYGGAGTDTLVGDEGDDLLDGGSGADNLAGGVGDDTYVVDNAGDVVSENAGEGIDLVQASVSYTLTENVENLTLTGSSSISGTGNALDNLITGNGGSNVLRSMEGDDTLVGNAGNDTLDGGSGADSLSGGSGNDTYVVDDAGDQVIESVGQGTDLVQASIDYSLTANVENLTLTGSADLTGTGNELANVIAGNSGANRLDGGEGVDTLIGGAGDDTYVVDNAGDVVSESSGAGIDTVLSSVTHTLSDNVENLSLTGTASIAGVGNAQDNVLQGNSGDNQLVGGAGDDWLDGGAGVDSLAGGVGDDTYVVDNASDLVIEAADEGLDTVRASVSYSLSTNVENLELTGLDDIDGNGNALANILSGNSGNNTLDGGAGNDLFVFGLGSGNDRIIDSQGLDALRVTSGLTADDLQAERVGDDLLVQVIGSTDTVVLANWFIQAEGVGSIVFDGGAVLDRLGMEELMNRPPVANPDEIAVHEDGGPLVFASSDLLANDTDPNPKDVLEVVAIGESALGVSVAMANGAITYDIGDRFQSLAAGQVLNDSFSYTISDSKGATASSVVNVSIEGTNDAPVTTGDSAQLVEDGQISAAGNVLLNDRDIDTGDILRIAEPGVYEGLFGSLKVEANGDYRYVLDNDHAAVQSLGREAQAYEEFLLQVTDGLATVPSTFGVTVRGSNDAPILVQALSDQYAPINREFSWQLPEGSFADIDEGDALHLRAALADGTALPDWLAFDEATASFTSTSPKKVADYLDIRVTATDSVADTGSTEGSLSVSDTFRVFFSHGNQGLGNGQDAAAPGHSSNWNDGQGTSPGNPGAISTNAALEGRLHSLVNAMSAFGAPAGAEASLVQEQRDQLSTSIAVHG</sequence>
<dbReference type="RefSeq" id="WP_198868151.1">
    <property type="nucleotide sequence ID" value="NZ_CP066311.1"/>
</dbReference>
<dbReference type="NCBIfam" id="TIGR01965">
    <property type="entry name" value="VCBS_repeat"/>
    <property type="match status" value="2"/>
</dbReference>
<proteinExistence type="predicted"/>
<geneLocation type="plasmid" evidence="6 7">
    <name>unnamed1</name>
</geneLocation>
<dbReference type="InterPro" id="IPR010221">
    <property type="entry name" value="VCBS_dom"/>
</dbReference>
<feature type="domain" description="Dystroglycan-type cadherin-like" evidence="5">
    <location>
        <begin position="3397"/>
        <end position="3505"/>
    </location>
</feature>
<evidence type="ECO:0000313" key="7">
    <source>
        <dbReference type="Proteomes" id="UP000596192"/>
    </source>
</evidence>
<dbReference type="InterPro" id="IPR011049">
    <property type="entry name" value="Serralysin-like_metalloprot_C"/>
</dbReference>
<dbReference type="GO" id="GO:0005509">
    <property type="term" value="F:calcium ion binding"/>
    <property type="evidence" value="ECO:0007669"/>
    <property type="project" value="InterPro"/>
</dbReference>
<dbReference type="InterPro" id="IPR010566">
    <property type="entry name" value="Haemolys_ca-bd"/>
</dbReference>
<dbReference type="SUPFAM" id="SSF51120">
    <property type="entry name" value="beta-Roll"/>
    <property type="match status" value="21"/>
</dbReference>
<dbReference type="PROSITE" id="PS00330">
    <property type="entry name" value="HEMOLYSIN_CALCIUM"/>
    <property type="match status" value="26"/>
</dbReference>